<dbReference type="OrthoDB" id="9777345at2"/>
<keyword evidence="2" id="KW-1185">Reference proteome</keyword>
<name>A0A6L6JEV5_9RHOB</name>
<comment type="caution">
    <text evidence="1">The sequence shown here is derived from an EMBL/GenBank/DDBJ whole genome shotgun (WGS) entry which is preliminary data.</text>
</comment>
<dbReference type="RefSeq" id="WP_155096477.1">
    <property type="nucleotide sequence ID" value="NZ_WMIE01000011.1"/>
</dbReference>
<dbReference type="EMBL" id="WMIE01000011">
    <property type="protein sequence ID" value="MTH79117.1"/>
    <property type="molecule type" value="Genomic_DNA"/>
</dbReference>
<dbReference type="AlphaFoldDB" id="A0A6L6JEV5"/>
<dbReference type="SUPFAM" id="SSF160935">
    <property type="entry name" value="VPA0735-like"/>
    <property type="match status" value="1"/>
</dbReference>
<sequence>MSRRATPSQARSVRFITGFWSISVYDAEGYYLPNVKNAYTLNKLTARPDATA</sequence>
<evidence type="ECO:0000313" key="1">
    <source>
        <dbReference type="EMBL" id="MTH79117.1"/>
    </source>
</evidence>
<proteinExistence type="predicted"/>
<gene>
    <name evidence="1" type="ORF">GL286_15410</name>
</gene>
<protein>
    <submittedName>
        <fullName evidence="1">Uncharacterized protein</fullName>
    </submittedName>
</protein>
<dbReference type="Gene3D" id="2.60.120.600">
    <property type="entry name" value="Domain of unknown function DUF1214, C-terminal domain"/>
    <property type="match status" value="1"/>
</dbReference>
<accession>A0A6L6JEV5</accession>
<reference evidence="1 2" key="1">
    <citation type="submission" date="2019-11" db="EMBL/GenBank/DDBJ databases">
        <authorList>
            <person name="Dong K."/>
        </authorList>
    </citation>
    <scope>NUCLEOTIDE SEQUENCE [LARGE SCALE GENOMIC DNA]</scope>
    <source>
        <strain evidence="1 2">NBRC 111993</strain>
    </source>
</reference>
<organism evidence="1 2">
    <name type="scientific">Paracoccus aestuariivivens</name>
    <dbReference type="NCBI Taxonomy" id="1820333"/>
    <lineage>
        <taxon>Bacteria</taxon>
        <taxon>Pseudomonadati</taxon>
        <taxon>Pseudomonadota</taxon>
        <taxon>Alphaproteobacteria</taxon>
        <taxon>Rhodobacterales</taxon>
        <taxon>Paracoccaceae</taxon>
        <taxon>Paracoccus</taxon>
    </lineage>
</organism>
<evidence type="ECO:0000313" key="2">
    <source>
        <dbReference type="Proteomes" id="UP000478183"/>
    </source>
</evidence>
<dbReference type="Proteomes" id="UP000478183">
    <property type="component" value="Unassembled WGS sequence"/>
</dbReference>
<dbReference type="InterPro" id="IPR037049">
    <property type="entry name" value="DUF1214_C_sf"/>
</dbReference>